<dbReference type="AlphaFoldDB" id="A0A347ULH4"/>
<keyword evidence="8 17" id="KW-0812">Transmembrane</keyword>
<evidence type="ECO:0000256" key="12">
    <source>
        <dbReference type="ARBA" id="ARBA00022989"/>
    </source>
</evidence>
<dbReference type="EMBL" id="CP032125">
    <property type="protein sequence ID" value="AXX99702.1"/>
    <property type="molecule type" value="Genomic_DNA"/>
</dbReference>
<dbReference type="SUPFAM" id="SSF103190">
    <property type="entry name" value="Sensory domain-like"/>
    <property type="match status" value="1"/>
</dbReference>
<evidence type="ECO:0000256" key="2">
    <source>
        <dbReference type="ARBA" id="ARBA00004429"/>
    </source>
</evidence>
<organism evidence="19 20">
    <name type="scientific">Profundibacter amoris</name>
    <dbReference type="NCBI Taxonomy" id="2171755"/>
    <lineage>
        <taxon>Bacteria</taxon>
        <taxon>Pseudomonadati</taxon>
        <taxon>Pseudomonadota</taxon>
        <taxon>Alphaproteobacteria</taxon>
        <taxon>Rhodobacterales</taxon>
        <taxon>Paracoccaceae</taxon>
        <taxon>Profundibacter</taxon>
    </lineage>
</organism>
<evidence type="ECO:0000256" key="5">
    <source>
        <dbReference type="ARBA" id="ARBA00022519"/>
    </source>
</evidence>
<reference evidence="19 20" key="1">
    <citation type="submission" date="2018-09" db="EMBL/GenBank/DDBJ databases">
        <title>Profundibacter amoris BAR1 gen. nov., sp. nov., a new member of the Roseobacter clade isolated at Lokis Castle Vent Field on the Arctic Mid-Oceanic Ridge.</title>
        <authorList>
            <person name="Le Moine Bauer S."/>
            <person name="Sjoeberg A.G."/>
            <person name="L'Haridon S."/>
            <person name="Stokke R."/>
            <person name="Roalkvam I."/>
            <person name="Steen I.H."/>
            <person name="Dahle H."/>
        </authorList>
    </citation>
    <scope>NUCLEOTIDE SEQUENCE [LARGE SCALE GENOMIC DNA]</scope>
    <source>
        <strain evidence="19 20">BAR1</strain>
    </source>
</reference>
<dbReference type="InterPro" id="IPR005467">
    <property type="entry name" value="His_kinase_dom"/>
</dbReference>
<dbReference type="PANTHER" id="PTHR43065">
    <property type="entry name" value="SENSOR HISTIDINE KINASE"/>
    <property type="match status" value="1"/>
</dbReference>
<evidence type="ECO:0000256" key="10">
    <source>
        <dbReference type="ARBA" id="ARBA00022777"/>
    </source>
</evidence>
<keyword evidence="5" id="KW-0997">Cell inner membrane</keyword>
<keyword evidence="7" id="KW-0808">Transferase</keyword>
<dbReference type="KEGG" id="pamo:BAR1_05365"/>
<dbReference type="SUPFAM" id="SSF55874">
    <property type="entry name" value="ATPase domain of HSP90 chaperone/DNA topoisomerase II/histidine kinase"/>
    <property type="match status" value="1"/>
</dbReference>
<comment type="function">
    <text evidence="15">Member of the two-component regulatory system DctB/DctD involved in the transport of C4-dicarboxylates. DctB functions as a membrane-associated protein kinase that phosphorylates DctD in response to environmental signals.</text>
</comment>
<sequence>MSGKTTHRAGVFALFLLLTALVAGGAGWFAWRAALEQLAARGQADLSLASDRLVGQLQRFRQVAVIMADHPDLVALAKGQGGSDRASGLLLATADKIGAVDLLLAGLDGAVLASSQGTTGGSVSDQPHFRRAMHGALGTTHSRLAGSNRRVFQFAAPIIESDKILGAVVVVVDMEAIEESDWRGDPNAVFFTDQDGVIFVANRSELVLRTRGTGGFAPDRVRMFGDFEVWSVSSGPYIPRRALHLTQPLPIIGMTGEVLVSTAPAERLALLQAAAVAAVLLAFGAILFWVTERRRALADRLEIEARAKAELETRVQERTAELKQAQVELVQAGKLSALGQMSAGISHELNQPLMAIRSFAENAEQFLQRGKVDVAGRNLNRISELARRMGRIISNFRAFAKQESEPITDVDIVAVVEAVLEMSEARFVQDKVEVVWQAPPAPVYVRGGEVRLQQVLVNLISNAIDAMEGSVLRRIEIAVETGDRKARLRVRDTGPGIAAPEKIFEPYYTTKAVGKADGLGLGLSISYGLVQSFGGDIRGRNHPDGGAVFTVELARAGMEKAA</sequence>
<evidence type="ECO:0000256" key="9">
    <source>
        <dbReference type="ARBA" id="ARBA00022741"/>
    </source>
</evidence>
<keyword evidence="14 17" id="KW-0472">Membrane</keyword>
<dbReference type="OrthoDB" id="7568856at2"/>
<dbReference type="InterPro" id="IPR029151">
    <property type="entry name" value="Sensor-like_sf"/>
</dbReference>
<dbReference type="EC" id="2.7.13.3" evidence="3"/>
<keyword evidence="20" id="KW-1185">Reference proteome</keyword>
<evidence type="ECO:0000256" key="16">
    <source>
        <dbReference type="ARBA" id="ARBA00073143"/>
    </source>
</evidence>
<dbReference type="InterPro" id="IPR003594">
    <property type="entry name" value="HATPase_dom"/>
</dbReference>
<comment type="catalytic activity">
    <reaction evidence="1">
        <text>ATP + protein L-histidine = ADP + protein N-phospho-L-histidine.</text>
        <dbReference type="EC" id="2.7.13.3"/>
    </reaction>
</comment>
<evidence type="ECO:0000256" key="1">
    <source>
        <dbReference type="ARBA" id="ARBA00000085"/>
    </source>
</evidence>
<evidence type="ECO:0000256" key="6">
    <source>
        <dbReference type="ARBA" id="ARBA00022553"/>
    </source>
</evidence>
<dbReference type="Proteomes" id="UP000261704">
    <property type="component" value="Chromosome"/>
</dbReference>
<evidence type="ECO:0000256" key="8">
    <source>
        <dbReference type="ARBA" id="ARBA00022692"/>
    </source>
</evidence>
<evidence type="ECO:0000256" key="3">
    <source>
        <dbReference type="ARBA" id="ARBA00012438"/>
    </source>
</evidence>
<evidence type="ECO:0000256" key="15">
    <source>
        <dbReference type="ARBA" id="ARBA00059004"/>
    </source>
</evidence>
<comment type="subcellular location">
    <subcellularLocation>
        <location evidence="2">Cell inner membrane</location>
        <topology evidence="2">Multi-pass membrane protein</topology>
    </subcellularLocation>
</comment>
<feature type="transmembrane region" description="Helical" evidence="17">
    <location>
        <begin position="269"/>
        <end position="290"/>
    </location>
</feature>
<dbReference type="Gene3D" id="3.30.450.20">
    <property type="entry name" value="PAS domain"/>
    <property type="match status" value="2"/>
</dbReference>
<evidence type="ECO:0000256" key="17">
    <source>
        <dbReference type="SAM" id="Phobius"/>
    </source>
</evidence>
<dbReference type="InterPro" id="IPR017055">
    <property type="entry name" value="Sig_transdc_His_kinase_DctB"/>
</dbReference>
<evidence type="ECO:0000256" key="4">
    <source>
        <dbReference type="ARBA" id="ARBA00022475"/>
    </source>
</evidence>
<keyword evidence="6" id="KW-0597">Phosphoprotein</keyword>
<evidence type="ECO:0000256" key="11">
    <source>
        <dbReference type="ARBA" id="ARBA00022840"/>
    </source>
</evidence>
<keyword evidence="12 17" id="KW-1133">Transmembrane helix</keyword>
<dbReference type="SUPFAM" id="SSF47384">
    <property type="entry name" value="Homodimeric domain of signal transducing histidine kinase"/>
    <property type="match status" value="1"/>
</dbReference>
<dbReference type="PRINTS" id="PR00344">
    <property type="entry name" value="BCTRLSENSOR"/>
</dbReference>
<evidence type="ECO:0000259" key="18">
    <source>
        <dbReference type="PROSITE" id="PS50109"/>
    </source>
</evidence>
<evidence type="ECO:0000256" key="14">
    <source>
        <dbReference type="ARBA" id="ARBA00023136"/>
    </source>
</evidence>
<evidence type="ECO:0000256" key="13">
    <source>
        <dbReference type="ARBA" id="ARBA00023012"/>
    </source>
</evidence>
<dbReference type="SMART" id="SM00388">
    <property type="entry name" value="HisKA"/>
    <property type="match status" value="1"/>
</dbReference>
<name>A0A347ULH4_9RHOB</name>
<keyword evidence="9" id="KW-0547">Nucleotide-binding</keyword>
<gene>
    <name evidence="19" type="ORF">BAR1_05365</name>
</gene>
<dbReference type="CDD" id="cd00082">
    <property type="entry name" value="HisKA"/>
    <property type="match status" value="1"/>
</dbReference>
<dbReference type="SMART" id="SM00387">
    <property type="entry name" value="HATPase_c"/>
    <property type="match status" value="1"/>
</dbReference>
<dbReference type="RefSeq" id="WP_118944353.1">
    <property type="nucleotide sequence ID" value="NZ_CP032125.1"/>
</dbReference>
<dbReference type="InterPro" id="IPR036890">
    <property type="entry name" value="HATPase_C_sf"/>
</dbReference>
<dbReference type="PROSITE" id="PS50109">
    <property type="entry name" value="HIS_KIN"/>
    <property type="match status" value="1"/>
</dbReference>
<proteinExistence type="predicted"/>
<dbReference type="GO" id="GO:0000155">
    <property type="term" value="F:phosphorelay sensor kinase activity"/>
    <property type="evidence" value="ECO:0007669"/>
    <property type="project" value="InterPro"/>
</dbReference>
<keyword evidence="10 19" id="KW-0418">Kinase</keyword>
<feature type="domain" description="Histidine kinase" evidence="18">
    <location>
        <begin position="344"/>
        <end position="557"/>
    </location>
</feature>
<protein>
    <recommendedName>
        <fullName evidence="16">C4-dicarboxylate transport sensor protein DctB</fullName>
        <ecNumber evidence="3">2.7.13.3</ecNumber>
    </recommendedName>
</protein>
<dbReference type="GO" id="GO:0005524">
    <property type="term" value="F:ATP binding"/>
    <property type="evidence" value="ECO:0007669"/>
    <property type="project" value="UniProtKB-KW"/>
</dbReference>
<keyword evidence="13" id="KW-0902">Two-component regulatory system</keyword>
<dbReference type="InterPro" id="IPR004358">
    <property type="entry name" value="Sig_transdc_His_kin-like_C"/>
</dbReference>
<keyword evidence="4" id="KW-1003">Cell membrane</keyword>
<dbReference type="Gene3D" id="1.10.287.130">
    <property type="match status" value="1"/>
</dbReference>
<dbReference type="GO" id="GO:0005886">
    <property type="term" value="C:plasma membrane"/>
    <property type="evidence" value="ECO:0007669"/>
    <property type="project" value="UniProtKB-SubCell"/>
</dbReference>
<dbReference type="Gene3D" id="3.30.565.10">
    <property type="entry name" value="Histidine kinase-like ATPase, C-terminal domain"/>
    <property type="match status" value="1"/>
</dbReference>
<dbReference type="InterPro" id="IPR036097">
    <property type="entry name" value="HisK_dim/P_sf"/>
</dbReference>
<evidence type="ECO:0000256" key="7">
    <source>
        <dbReference type="ARBA" id="ARBA00022679"/>
    </source>
</evidence>
<dbReference type="PIRSF" id="PIRSF036431">
    <property type="entry name" value="STHK_DctB"/>
    <property type="match status" value="1"/>
</dbReference>
<dbReference type="Pfam" id="PF00512">
    <property type="entry name" value="HisKA"/>
    <property type="match status" value="1"/>
</dbReference>
<keyword evidence="11" id="KW-0067">ATP-binding</keyword>
<dbReference type="InterPro" id="IPR003661">
    <property type="entry name" value="HisK_dim/P_dom"/>
</dbReference>
<evidence type="ECO:0000313" key="19">
    <source>
        <dbReference type="EMBL" id="AXX99702.1"/>
    </source>
</evidence>
<accession>A0A347ULH4</accession>
<evidence type="ECO:0000313" key="20">
    <source>
        <dbReference type="Proteomes" id="UP000261704"/>
    </source>
</evidence>
<dbReference type="FunFam" id="1.10.287.130:FF:000049">
    <property type="entry name" value="C4-dicarboxylate transport sensor protein DctB"/>
    <property type="match status" value="1"/>
</dbReference>
<dbReference type="PANTHER" id="PTHR43065:SF46">
    <property type="entry name" value="C4-DICARBOXYLATE TRANSPORT SENSOR PROTEIN DCTB"/>
    <property type="match status" value="1"/>
</dbReference>
<dbReference type="Pfam" id="PF02518">
    <property type="entry name" value="HATPase_c"/>
    <property type="match status" value="1"/>
</dbReference>